<dbReference type="RefSeq" id="WP_338008412.1">
    <property type="nucleotide sequence ID" value="NZ_JAOPKB010000010.1"/>
</dbReference>
<accession>A0ABT2QH55</accession>
<sequence>MTVFAGIAGCTGSGDDRTDEPAQPESSDSNGSPDPNTDSIADDQWDVETPDDPAFLANPSVEEPSDEASYVLATTIRDHGEIGEYDRFEVSLERVALHTTDGDDVTVPLDISIDLTAYETGPTGDIVTLAWDVGIPAGTYTSLTLEASPIEIVHEADGDITDGFEEPPTAEFSADDGVEIFDDGALLTEMELEVRYDSVSGTSTFEESLAVNTNGMESVVLDPREYEN</sequence>
<reference evidence="2 3" key="1">
    <citation type="submission" date="2022-09" db="EMBL/GenBank/DDBJ databases">
        <title>Enrichment on poylsaccharides allowed isolation of novel metabolic and taxonomic groups of Haloarchaea.</title>
        <authorList>
            <person name="Sorokin D.Y."/>
            <person name="Elcheninov A.G."/>
            <person name="Khizhniak T.V."/>
            <person name="Kolganova T.V."/>
            <person name="Kublanov I.V."/>
        </authorList>
    </citation>
    <scope>NUCLEOTIDE SEQUENCE [LARGE SCALE GENOMIC DNA]</scope>
    <source>
        <strain evidence="2 3">AArc-m2/3/4</strain>
    </source>
</reference>
<evidence type="ECO:0000313" key="3">
    <source>
        <dbReference type="Proteomes" id="UP001320972"/>
    </source>
</evidence>
<proteinExistence type="predicted"/>
<evidence type="ECO:0008006" key="4">
    <source>
        <dbReference type="Google" id="ProtNLM"/>
    </source>
</evidence>
<name>A0ABT2QH55_9EURY</name>
<organism evidence="2 3">
    <name type="scientific">Natronoglomus mannanivorans</name>
    <dbReference type="NCBI Taxonomy" id="2979990"/>
    <lineage>
        <taxon>Archaea</taxon>
        <taxon>Methanobacteriati</taxon>
        <taxon>Methanobacteriota</taxon>
        <taxon>Stenosarchaea group</taxon>
        <taxon>Halobacteria</taxon>
        <taxon>Halobacteriales</taxon>
        <taxon>Natrialbaceae</taxon>
        <taxon>Natronoglomus</taxon>
    </lineage>
</organism>
<comment type="caution">
    <text evidence="2">The sequence shown here is derived from an EMBL/GenBank/DDBJ whole genome shotgun (WGS) entry which is preliminary data.</text>
</comment>
<dbReference type="EMBL" id="JAOPKB010000010">
    <property type="protein sequence ID" value="MCU4974247.1"/>
    <property type="molecule type" value="Genomic_DNA"/>
</dbReference>
<keyword evidence="3" id="KW-1185">Reference proteome</keyword>
<evidence type="ECO:0000256" key="1">
    <source>
        <dbReference type="SAM" id="MobiDB-lite"/>
    </source>
</evidence>
<feature type="region of interest" description="Disordered" evidence="1">
    <location>
        <begin position="1"/>
        <end position="66"/>
    </location>
</feature>
<gene>
    <name evidence="2" type="ORF">OB955_16090</name>
</gene>
<evidence type="ECO:0000313" key="2">
    <source>
        <dbReference type="EMBL" id="MCU4974247.1"/>
    </source>
</evidence>
<dbReference type="Proteomes" id="UP001320972">
    <property type="component" value="Unassembled WGS sequence"/>
</dbReference>
<protein>
    <recommendedName>
        <fullName evidence="4">DUF4382 domain-containing protein</fullName>
    </recommendedName>
</protein>
<feature type="compositionally biased region" description="Polar residues" evidence="1">
    <location>
        <begin position="24"/>
        <end position="39"/>
    </location>
</feature>
<feature type="compositionally biased region" description="Acidic residues" evidence="1">
    <location>
        <begin position="40"/>
        <end position="51"/>
    </location>
</feature>